<evidence type="ECO:0000259" key="1">
    <source>
        <dbReference type="Pfam" id="PF13467"/>
    </source>
</evidence>
<dbReference type="Pfam" id="PF13467">
    <property type="entry name" value="RHH_4"/>
    <property type="match status" value="1"/>
</dbReference>
<sequence length="71" mass="7209">MAKARGLSINALAAKIDRQRGASAGLASAIRVAVLIDLQQSLGVEGLFDDDTGQPMAIGITDLQIDGSDGA</sequence>
<name>A0ABQ4NNB6_9RHOB</name>
<organism evidence="2 3">
    <name type="scientific">Jannaschia pagri</name>
    <dbReference type="NCBI Taxonomy" id="2829797"/>
    <lineage>
        <taxon>Bacteria</taxon>
        <taxon>Pseudomonadati</taxon>
        <taxon>Pseudomonadota</taxon>
        <taxon>Alphaproteobacteria</taxon>
        <taxon>Rhodobacterales</taxon>
        <taxon>Roseobacteraceae</taxon>
        <taxon>Jannaschia</taxon>
    </lineage>
</organism>
<feature type="domain" description="Ribbon-helix-helix" evidence="1">
    <location>
        <begin position="1"/>
        <end position="36"/>
    </location>
</feature>
<comment type="caution">
    <text evidence="2">The sequence shown here is derived from an EMBL/GenBank/DDBJ whole genome shotgun (WGS) entry which is preliminary data.</text>
</comment>
<protein>
    <recommendedName>
        <fullName evidence="1">Ribbon-helix-helix domain-containing protein</fullName>
    </recommendedName>
</protein>
<dbReference type="Proteomes" id="UP000786693">
    <property type="component" value="Unassembled WGS sequence"/>
</dbReference>
<dbReference type="InterPro" id="IPR027373">
    <property type="entry name" value="RHH_dom"/>
</dbReference>
<evidence type="ECO:0000313" key="2">
    <source>
        <dbReference type="EMBL" id="GIT95729.1"/>
    </source>
</evidence>
<evidence type="ECO:0000313" key="3">
    <source>
        <dbReference type="Proteomes" id="UP000786693"/>
    </source>
</evidence>
<gene>
    <name evidence="2" type="ORF">JANAI62_23520</name>
</gene>
<accession>A0ABQ4NNB6</accession>
<proteinExistence type="predicted"/>
<keyword evidence="3" id="KW-1185">Reference proteome</keyword>
<dbReference type="EMBL" id="BPFH01000004">
    <property type="protein sequence ID" value="GIT95729.1"/>
    <property type="molecule type" value="Genomic_DNA"/>
</dbReference>
<dbReference type="Gene3D" id="1.10.3990.20">
    <property type="entry name" value="protein bp1543"/>
    <property type="match status" value="1"/>
</dbReference>
<dbReference type="InterPro" id="IPR038268">
    <property type="entry name" value="RHH_sf"/>
</dbReference>
<reference evidence="2 3" key="1">
    <citation type="submission" date="2021-05" db="EMBL/GenBank/DDBJ databases">
        <title>Bacteria Genome sequencing.</title>
        <authorList>
            <person name="Takabe Y."/>
            <person name="Nakajima Y."/>
            <person name="Suzuki S."/>
            <person name="Shiozaki T."/>
        </authorList>
    </citation>
    <scope>NUCLEOTIDE SEQUENCE [LARGE SCALE GENOMIC DNA]</scope>
    <source>
        <strain evidence="2 3">AI_62</strain>
    </source>
</reference>